<evidence type="ECO:0000259" key="2">
    <source>
        <dbReference type="PROSITE" id="PS51698"/>
    </source>
</evidence>
<name>A0A6C0F498_9ZZZZ</name>
<dbReference type="InterPro" id="IPR002035">
    <property type="entry name" value="VWF_A"/>
</dbReference>
<dbReference type="Gene3D" id="3.40.50.410">
    <property type="entry name" value="von Willebrand factor, type A domain"/>
    <property type="match status" value="1"/>
</dbReference>
<feature type="domain" description="U-box" evidence="2">
    <location>
        <begin position="13"/>
        <end position="86"/>
    </location>
</feature>
<reference evidence="3" key="1">
    <citation type="journal article" date="2020" name="Nature">
        <title>Giant virus diversity and host interactions through global metagenomics.</title>
        <authorList>
            <person name="Schulz F."/>
            <person name="Roux S."/>
            <person name="Paez-Espino D."/>
            <person name="Jungbluth S."/>
            <person name="Walsh D.A."/>
            <person name="Denef V.J."/>
            <person name="McMahon K.D."/>
            <person name="Konstantinidis K.T."/>
            <person name="Eloe-Fadrosh E.A."/>
            <person name="Kyrpides N.C."/>
            <person name="Woyke T."/>
        </authorList>
    </citation>
    <scope>NUCLEOTIDE SEQUENCE</scope>
    <source>
        <strain evidence="3">GVMAG-S-ERX555931-87</strain>
    </source>
</reference>
<dbReference type="GO" id="GO:0004842">
    <property type="term" value="F:ubiquitin-protein transferase activity"/>
    <property type="evidence" value="ECO:0007669"/>
    <property type="project" value="InterPro"/>
</dbReference>
<sequence length="774" mass="87505">MEPEPEPESVLIPVPHEFYCPISQTLMVDPVSDQEGNTYERSEILKWLSTSSTSPITRTVLDKDSLTSNPTVKRAIEAIRGSLTESQLKLDIPEVHTKLSPFRDLTNQIRMETFHDELSNLYIRLNVPDIQSRPPVDIALCIDISGSMGSEAYLRGDSGEKKGNGFSILSLTVYASKAIINLLNNDDNLSVIVYGSESRVLIENVSCSDENKHIIFDQLDQLKPEDTTNLWAGILNSLEVLRTTSPPEKMKSIFVLTDGIPNIEPPRGHEEMLRRYFKQHGIRTMINTFGFGYTLKSDLLYNISNISGGMFSFIPDSGILANILIQAVSNFLTTAVYNPVFNITLSNGLKFKENGSDSLTLQLNTIQYGQDRNIKLEIDNSRQESHNPEHVNKSYNVSVTMNEINHLTTNESSIIDPMYKLRQNLRNKLIELILYSREKHNFSNTSYRELIESFITEIEGNPMARSDDYITNILETVKGQIRESLNMTETGSRENWFSKWGTHYLLSLENAVSSEVCNNFKDKVVQNFGGEYFDTLREEMNTIFESLPPPKQDVKKVSYGGGRGVMRGGGASMRSQAPAPAPVDMRIYNSSTGPCCSGDSKICMDDLTFKLVEDIQKGDKVRTYITTVDEDGELKQSYTMSEIECVIKTKCIDNKETLVAFNDLKITPYHPVIHWRGLETHWRFPKDMNEPGLHDCNYIYSIVTKNRRPVIMGGLIFATWGHNIKGDVIGHEYFGTDRVINDLKNFPSYEEGIIELTKDNIKRDDTTGLVCAIE</sequence>
<dbReference type="SUPFAM" id="SSF53300">
    <property type="entry name" value="vWA-like"/>
    <property type="match status" value="1"/>
</dbReference>
<dbReference type="Pfam" id="PF13768">
    <property type="entry name" value="VWA_3"/>
    <property type="match status" value="1"/>
</dbReference>
<protein>
    <recommendedName>
        <fullName evidence="4">VWFA domain-containing protein</fullName>
    </recommendedName>
</protein>
<dbReference type="InterPro" id="IPR003613">
    <property type="entry name" value="Ubox_domain"/>
</dbReference>
<dbReference type="Pfam" id="PF04564">
    <property type="entry name" value="U-box"/>
    <property type="match status" value="1"/>
</dbReference>
<accession>A0A6C0F498</accession>
<dbReference type="AlphaFoldDB" id="A0A6C0F498"/>
<dbReference type="SMART" id="SM00504">
    <property type="entry name" value="Ubox"/>
    <property type="match status" value="1"/>
</dbReference>
<dbReference type="GO" id="GO:0016567">
    <property type="term" value="P:protein ubiquitination"/>
    <property type="evidence" value="ECO:0007669"/>
    <property type="project" value="InterPro"/>
</dbReference>
<dbReference type="CDD" id="cd16655">
    <property type="entry name" value="RING-Ubox_WDSUB1-like"/>
    <property type="match status" value="1"/>
</dbReference>
<dbReference type="PROSITE" id="PS51698">
    <property type="entry name" value="U_BOX"/>
    <property type="match status" value="1"/>
</dbReference>
<dbReference type="InterPro" id="IPR032838">
    <property type="entry name" value="Vwaint_dom"/>
</dbReference>
<dbReference type="SMART" id="SM00327">
    <property type="entry name" value="VWA"/>
    <property type="match status" value="1"/>
</dbReference>
<evidence type="ECO:0000313" key="3">
    <source>
        <dbReference type="EMBL" id="QHT36557.1"/>
    </source>
</evidence>
<evidence type="ECO:0000259" key="1">
    <source>
        <dbReference type="PROSITE" id="PS50234"/>
    </source>
</evidence>
<organism evidence="3">
    <name type="scientific">viral metagenome</name>
    <dbReference type="NCBI Taxonomy" id="1070528"/>
    <lineage>
        <taxon>unclassified sequences</taxon>
        <taxon>metagenomes</taxon>
        <taxon>organismal metagenomes</taxon>
    </lineage>
</organism>
<dbReference type="Pfam" id="PF14624">
    <property type="entry name" value="Vwaint"/>
    <property type="match status" value="1"/>
</dbReference>
<dbReference type="PANTHER" id="PTHR46573">
    <property type="entry name" value="WD REPEAT, SAM AND U-BOX DOMAIN-CONTAINING PROTEIN 1"/>
    <property type="match status" value="1"/>
</dbReference>
<dbReference type="SUPFAM" id="SSF57850">
    <property type="entry name" value="RING/U-box"/>
    <property type="match status" value="1"/>
</dbReference>
<dbReference type="Pfam" id="PF14623">
    <property type="entry name" value="Vint"/>
    <property type="match status" value="1"/>
</dbReference>
<dbReference type="PANTHER" id="PTHR46573:SF1">
    <property type="entry name" value="WD REPEAT, SAM AND U-BOX DOMAIN-CONTAINING PROTEIN 1"/>
    <property type="match status" value="1"/>
</dbReference>
<feature type="domain" description="VWFA" evidence="1">
    <location>
        <begin position="137"/>
        <end position="328"/>
    </location>
</feature>
<dbReference type="Gene3D" id="3.30.40.10">
    <property type="entry name" value="Zinc/RING finger domain, C3HC4 (zinc finger)"/>
    <property type="match status" value="1"/>
</dbReference>
<dbReference type="PROSITE" id="PS50234">
    <property type="entry name" value="VWFA"/>
    <property type="match status" value="1"/>
</dbReference>
<dbReference type="InterPro" id="IPR013083">
    <property type="entry name" value="Znf_RING/FYVE/PHD"/>
</dbReference>
<dbReference type="InterPro" id="IPR036465">
    <property type="entry name" value="vWFA_dom_sf"/>
</dbReference>
<proteinExistence type="predicted"/>
<dbReference type="InterPro" id="IPR039510">
    <property type="entry name" value="Vint_dom"/>
</dbReference>
<evidence type="ECO:0008006" key="4">
    <source>
        <dbReference type="Google" id="ProtNLM"/>
    </source>
</evidence>
<dbReference type="InterPro" id="IPR052085">
    <property type="entry name" value="WD-SAM-U-box"/>
</dbReference>
<dbReference type="EMBL" id="MN738745">
    <property type="protein sequence ID" value="QHT36557.1"/>
    <property type="molecule type" value="Genomic_DNA"/>
</dbReference>